<evidence type="ECO:0000313" key="2">
    <source>
        <dbReference type="Proteomes" id="UP001497700"/>
    </source>
</evidence>
<evidence type="ECO:0000313" key="1">
    <source>
        <dbReference type="EMBL" id="KAI4861944.1"/>
    </source>
</evidence>
<organism evidence="1 2">
    <name type="scientific">Hypoxylon rubiginosum</name>
    <dbReference type="NCBI Taxonomy" id="110542"/>
    <lineage>
        <taxon>Eukaryota</taxon>
        <taxon>Fungi</taxon>
        <taxon>Dikarya</taxon>
        <taxon>Ascomycota</taxon>
        <taxon>Pezizomycotina</taxon>
        <taxon>Sordariomycetes</taxon>
        <taxon>Xylariomycetidae</taxon>
        <taxon>Xylariales</taxon>
        <taxon>Hypoxylaceae</taxon>
        <taxon>Hypoxylon</taxon>
    </lineage>
</organism>
<accession>A0ACB9YSI2</accession>
<comment type="caution">
    <text evidence="1">The sequence shown here is derived from an EMBL/GenBank/DDBJ whole genome shotgun (WGS) entry which is preliminary data.</text>
</comment>
<proteinExistence type="predicted"/>
<sequence>MSATKPFDPFHSERLVYRAVEDTPGDEAFVHSIQRDAEAQSGSSYGLLRPESKKASDEFKQHIAEKCLLGAIICLPPSDDKEPAGEPVGIICLKLNPPHLAHHRWTDISIDITREHRGKGYGGEAILWSLWYSFQIAGLHRVQLGAFSFNEGAMKLYSKLGFKEEGRQRDWMWFNGGWHDHVLYGMLEDEWREMQRKAGKES</sequence>
<dbReference type="Proteomes" id="UP001497700">
    <property type="component" value="Unassembled WGS sequence"/>
</dbReference>
<reference evidence="1 2" key="1">
    <citation type="journal article" date="2022" name="New Phytol.">
        <title>Ecological generalism drives hyperdiversity of secondary metabolite gene clusters in xylarialean endophytes.</title>
        <authorList>
            <person name="Franco M.E.E."/>
            <person name="Wisecaver J.H."/>
            <person name="Arnold A.E."/>
            <person name="Ju Y.M."/>
            <person name="Slot J.C."/>
            <person name="Ahrendt S."/>
            <person name="Moore L.P."/>
            <person name="Eastman K.E."/>
            <person name="Scott K."/>
            <person name="Konkel Z."/>
            <person name="Mondo S.J."/>
            <person name="Kuo A."/>
            <person name="Hayes R.D."/>
            <person name="Haridas S."/>
            <person name="Andreopoulos B."/>
            <person name="Riley R."/>
            <person name="LaButti K."/>
            <person name="Pangilinan J."/>
            <person name="Lipzen A."/>
            <person name="Amirebrahimi M."/>
            <person name="Yan J."/>
            <person name="Adam C."/>
            <person name="Keymanesh K."/>
            <person name="Ng V."/>
            <person name="Louie K."/>
            <person name="Northen T."/>
            <person name="Drula E."/>
            <person name="Henrissat B."/>
            <person name="Hsieh H.M."/>
            <person name="Youens-Clark K."/>
            <person name="Lutzoni F."/>
            <person name="Miadlikowska J."/>
            <person name="Eastwood D.C."/>
            <person name="Hamelin R.C."/>
            <person name="Grigoriev I.V."/>
            <person name="U'Ren J.M."/>
        </authorList>
    </citation>
    <scope>NUCLEOTIDE SEQUENCE [LARGE SCALE GENOMIC DNA]</scope>
    <source>
        <strain evidence="1 2">CBS 119005</strain>
    </source>
</reference>
<dbReference type="EMBL" id="MU393538">
    <property type="protein sequence ID" value="KAI4861944.1"/>
    <property type="molecule type" value="Genomic_DNA"/>
</dbReference>
<protein>
    <submittedName>
        <fullName evidence="1">GNAT family acetyltransferase</fullName>
    </submittedName>
</protein>
<name>A0ACB9YSI2_9PEZI</name>
<gene>
    <name evidence="1" type="ORF">F4820DRAFT_432078</name>
</gene>
<keyword evidence="2" id="KW-1185">Reference proteome</keyword>